<sequence length="110" mass="12402">MELIVSTLLAVFAYMDGLRTKKQLLAAINSNFVDRVEEAINDLQTQDQQLLKSIQQELIQKGQLELAEKINAILSDEFKVSPESFVILKSYLNSEQLYKLAMGNSSLPPE</sequence>
<reference evidence="1 2" key="1">
    <citation type="journal article" date="2015" name="Genome Announc.">
        <title>Complete Genome Sequence of Pelosinus fermentans JBW45, a Member of a Remarkably Competitive Group of Negativicutes in the Firmicutes Phylum.</title>
        <authorList>
            <person name="De Leon K.B."/>
            <person name="Utturkar S.M."/>
            <person name="Camilleri L.B."/>
            <person name="Elias D.A."/>
            <person name="Arkin A.P."/>
            <person name="Fields M.W."/>
            <person name="Brown S.D."/>
            <person name="Wall J.D."/>
        </authorList>
    </citation>
    <scope>NUCLEOTIDE SEQUENCE [LARGE SCALE GENOMIC DNA]</scope>
    <source>
        <strain evidence="1 2">JBW45</strain>
    </source>
</reference>
<reference evidence="2" key="2">
    <citation type="submission" date="2015-02" db="EMBL/GenBank/DDBJ databases">
        <title>Complete Genome Sequence of Pelosinus fermentans JBW45.</title>
        <authorList>
            <person name="De Leon K.B."/>
            <person name="Utturkar S.M."/>
            <person name="Camilleri L.B."/>
            <person name="Arkin A.P."/>
            <person name="Fields M.W."/>
            <person name="Brown S.D."/>
            <person name="Wall J.D."/>
        </authorList>
    </citation>
    <scope>NUCLEOTIDE SEQUENCE [LARGE SCALE GENOMIC DNA]</scope>
    <source>
        <strain evidence="2">JBW45</strain>
    </source>
</reference>
<dbReference type="AlphaFoldDB" id="I8TU97"/>
<dbReference type="RefSeq" id="WP_007957456.1">
    <property type="nucleotide sequence ID" value="NZ_CP010978.1"/>
</dbReference>
<dbReference type="HOGENOM" id="CLU_2168566_0_0_9"/>
<accession>I8TU97</accession>
<dbReference type="KEGG" id="pft:JBW_02180"/>
<evidence type="ECO:0000313" key="1">
    <source>
        <dbReference type="EMBL" id="AJQ27528.1"/>
    </source>
</evidence>
<evidence type="ECO:0000313" key="2">
    <source>
        <dbReference type="Proteomes" id="UP000005361"/>
    </source>
</evidence>
<dbReference type="EMBL" id="CP010978">
    <property type="protein sequence ID" value="AJQ27528.1"/>
    <property type="molecule type" value="Genomic_DNA"/>
</dbReference>
<protein>
    <submittedName>
        <fullName evidence="1">Uncharacterized protein</fullName>
    </submittedName>
</protein>
<dbReference type="Proteomes" id="UP000005361">
    <property type="component" value="Chromosome"/>
</dbReference>
<gene>
    <name evidence="1" type="ORF">JBW_02180</name>
</gene>
<organism evidence="1 2">
    <name type="scientific">Pelosinus fermentans JBW45</name>
    <dbReference type="NCBI Taxonomy" id="1192197"/>
    <lineage>
        <taxon>Bacteria</taxon>
        <taxon>Bacillati</taxon>
        <taxon>Bacillota</taxon>
        <taxon>Negativicutes</taxon>
        <taxon>Selenomonadales</taxon>
        <taxon>Sporomusaceae</taxon>
        <taxon>Pelosinus</taxon>
    </lineage>
</organism>
<proteinExistence type="predicted"/>
<name>I8TU97_9FIRM</name>
<dbReference type="OrthoDB" id="9932412at2"/>